<feature type="transmembrane region" description="Helical" evidence="1">
    <location>
        <begin position="229"/>
        <end position="247"/>
    </location>
</feature>
<keyword evidence="1" id="KW-0472">Membrane</keyword>
<protein>
    <submittedName>
        <fullName evidence="2">Uncharacterized protein</fullName>
    </submittedName>
</protein>
<reference evidence="2 3" key="1">
    <citation type="submission" date="2021-12" db="EMBL/GenBank/DDBJ databases">
        <title>Genome sequencing of bacteria with rrn-lacking chromosome and rrn-plasmid.</title>
        <authorList>
            <person name="Anda M."/>
            <person name="Iwasaki W."/>
        </authorList>
    </citation>
    <scope>NUCLEOTIDE SEQUENCE [LARGE SCALE GENOMIC DNA]</scope>
    <source>
        <strain evidence="2 3">NBRC 15940</strain>
    </source>
</reference>
<keyword evidence="1" id="KW-1133">Transmembrane helix</keyword>
<feature type="transmembrane region" description="Helical" evidence="1">
    <location>
        <begin position="12"/>
        <end position="35"/>
    </location>
</feature>
<feature type="transmembrane region" description="Helical" evidence="1">
    <location>
        <begin position="198"/>
        <end position="217"/>
    </location>
</feature>
<sequence length="363" mass="41599">MPFLADEINLTVVLTLTPISIGMVTLMIFGLMDIYKGRFIINKDGLVSIGVFTTKTLRFEEIKGYTVNDQYIFVEPNAKGKKRIKISQYISGNHEILSWLSAKYEDLDLINAQAEEQEILNDKNIGWSKEIREEKLSNARKLSKVINWLGGLSFAWAYFYPKPYDGAVLSAFIIPIVALIVVKLSGGLIRVDQKNGSAYPSIIYALIFPSLGLMARAFFDYDIFDYSNVWLKAALVTIIFIFILLINQKEITFRNKQDFLTISSLIMFLFAYGFGAVIYLNCSLDKLEPEQYTATILEKRISTGKHTSYYLKLTAWGHQNEIDEVSVSKGLYKRVDIDTEINIYFRNGKLEIPWFIVTDRRQQ</sequence>
<feature type="transmembrane region" description="Helical" evidence="1">
    <location>
        <begin position="167"/>
        <end position="186"/>
    </location>
</feature>
<accession>A0AAN5ALG3</accession>
<organism evidence="2 3">
    <name type="scientific">Persicobacter diffluens</name>
    <dbReference type="NCBI Taxonomy" id="981"/>
    <lineage>
        <taxon>Bacteria</taxon>
        <taxon>Pseudomonadati</taxon>
        <taxon>Bacteroidota</taxon>
        <taxon>Cytophagia</taxon>
        <taxon>Cytophagales</taxon>
        <taxon>Persicobacteraceae</taxon>
        <taxon>Persicobacter</taxon>
    </lineage>
</organism>
<dbReference type="AlphaFoldDB" id="A0AAN5ALG3"/>
<feature type="transmembrane region" description="Helical" evidence="1">
    <location>
        <begin position="145"/>
        <end position="161"/>
    </location>
</feature>
<dbReference type="EMBL" id="BQKE01000002">
    <property type="protein sequence ID" value="GJM63219.1"/>
    <property type="molecule type" value="Genomic_DNA"/>
</dbReference>
<evidence type="ECO:0000313" key="2">
    <source>
        <dbReference type="EMBL" id="GJM63219.1"/>
    </source>
</evidence>
<feature type="transmembrane region" description="Helical" evidence="1">
    <location>
        <begin position="259"/>
        <end position="280"/>
    </location>
</feature>
<keyword evidence="3" id="KW-1185">Reference proteome</keyword>
<gene>
    <name evidence="2" type="ORF">PEDI_37710</name>
</gene>
<keyword evidence="1" id="KW-0812">Transmembrane</keyword>
<evidence type="ECO:0000313" key="3">
    <source>
        <dbReference type="Proteomes" id="UP001310022"/>
    </source>
</evidence>
<evidence type="ECO:0000256" key="1">
    <source>
        <dbReference type="SAM" id="Phobius"/>
    </source>
</evidence>
<name>A0AAN5ALG3_9BACT</name>
<dbReference type="Proteomes" id="UP001310022">
    <property type="component" value="Unassembled WGS sequence"/>
</dbReference>
<proteinExistence type="predicted"/>
<comment type="caution">
    <text evidence="2">The sequence shown here is derived from an EMBL/GenBank/DDBJ whole genome shotgun (WGS) entry which is preliminary data.</text>
</comment>